<proteinExistence type="predicted"/>
<sequence>MKAENILTRRSRSYKSTAGPFNPIWDMYRVYAKSSFGQGIWEDQKFVWHGSDMGGEHSTEAYCNAWNSDDKSFLGLAASLHENNILGQMGIRCVCTDLTSLFLTKHHKRVKR</sequence>
<feature type="domain" description="Collagenase NC10/endostatin" evidence="1">
    <location>
        <begin position="20"/>
        <end position="94"/>
    </location>
</feature>
<gene>
    <name evidence="2" type="ORF">MNOR_LOCUS13340</name>
</gene>
<dbReference type="SUPFAM" id="SSF56436">
    <property type="entry name" value="C-type lectin-like"/>
    <property type="match status" value="1"/>
</dbReference>
<dbReference type="EMBL" id="CAXKWB010007596">
    <property type="protein sequence ID" value="CAL4087885.1"/>
    <property type="molecule type" value="Genomic_DNA"/>
</dbReference>
<name>A0AAV2QI87_MEGNR</name>
<dbReference type="Pfam" id="PF06482">
    <property type="entry name" value="Endostatin"/>
    <property type="match status" value="1"/>
</dbReference>
<dbReference type="InterPro" id="IPR016186">
    <property type="entry name" value="C-type_lectin-like/link_sf"/>
</dbReference>
<keyword evidence="3" id="KW-1185">Reference proteome</keyword>
<dbReference type="InterPro" id="IPR016187">
    <property type="entry name" value="CTDL_fold"/>
</dbReference>
<dbReference type="Proteomes" id="UP001497623">
    <property type="component" value="Unassembled WGS sequence"/>
</dbReference>
<evidence type="ECO:0000259" key="1">
    <source>
        <dbReference type="Pfam" id="PF06482"/>
    </source>
</evidence>
<protein>
    <recommendedName>
        <fullName evidence="1">Collagenase NC10/endostatin domain-containing protein</fullName>
    </recommendedName>
</protein>
<evidence type="ECO:0000313" key="2">
    <source>
        <dbReference type="EMBL" id="CAL4087885.1"/>
    </source>
</evidence>
<comment type="caution">
    <text evidence="2">The sequence shown here is derived from an EMBL/GenBank/DDBJ whole genome shotgun (WGS) entry which is preliminary data.</text>
</comment>
<evidence type="ECO:0000313" key="3">
    <source>
        <dbReference type="Proteomes" id="UP001497623"/>
    </source>
</evidence>
<feature type="non-terminal residue" evidence="2">
    <location>
        <position position="112"/>
    </location>
</feature>
<organism evidence="2 3">
    <name type="scientific">Meganyctiphanes norvegica</name>
    <name type="common">Northern krill</name>
    <name type="synonym">Thysanopoda norvegica</name>
    <dbReference type="NCBI Taxonomy" id="48144"/>
    <lineage>
        <taxon>Eukaryota</taxon>
        <taxon>Metazoa</taxon>
        <taxon>Ecdysozoa</taxon>
        <taxon>Arthropoda</taxon>
        <taxon>Crustacea</taxon>
        <taxon>Multicrustacea</taxon>
        <taxon>Malacostraca</taxon>
        <taxon>Eumalacostraca</taxon>
        <taxon>Eucarida</taxon>
        <taxon>Euphausiacea</taxon>
        <taxon>Euphausiidae</taxon>
        <taxon>Meganyctiphanes</taxon>
    </lineage>
</organism>
<reference evidence="2 3" key="1">
    <citation type="submission" date="2024-05" db="EMBL/GenBank/DDBJ databases">
        <authorList>
            <person name="Wallberg A."/>
        </authorList>
    </citation>
    <scope>NUCLEOTIDE SEQUENCE [LARGE SCALE GENOMIC DNA]</scope>
</reference>
<dbReference type="Gene3D" id="3.10.100.10">
    <property type="entry name" value="Mannose-Binding Protein A, subunit A"/>
    <property type="match status" value="1"/>
</dbReference>
<accession>A0AAV2QI87</accession>
<dbReference type="InterPro" id="IPR010515">
    <property type="entry name" value="Collagenase_NC10/endostatin"/>
</dbReference>
<dbReference type="AlphaFoldDB" id="A0AAV2QI87"/>